<evidence type="ECO:0000256" key="2">
    <source>
        <dbReference type="SAM" id="SignalP"/>
    </source>
</evidence>
<feature type="signal peptide" evidence="2">
    <location>
        <begin position="1"/>
        <end position="21"/>
    </location>
</feature>
<feature type="chain" id="PRO_5045324373" description="PsiF repeat-containing protein" evidence="2">
    <location>
        <begin position="22"/>
        <end position="88"/>
    </location>
</feature>
<feature type="region of interest" description="Disordered" evidence="1">
    <location>
        <begin position="67"/>
        <end position="88"/>
    </location>
</feature>
<dbReference type="RefSeq" id="WP_214535193.1">
    <property type="nucleotide sequence ID" value="NZ_JAHFVK010000001.1"/>
</dbReference>
<evidence type="ECO:0000313" key="3">
    <source>
        <dbReference type="EMBL" id="MBT2133814.1"/>
    </source>
</evidence>
<evidence type="ECO:0008006" key="5">
    <source>
        <dbReference type="Google" id="ProtNLM"/>
    </source>
</evidence>
<accession>A0ABS5W297</accession>
<evidence type="ECO:0000256" key="1">
    <source>
        <dbReference type="SAM" id="MobiDB-lite"/>
    </source>
</evidence>
<protein>
    <recommendedName>
        <fullName evidence="5">PsiF repeat-containing protein</fullName>
    </recommendedName>
</protein>
<comment type="caution">
    <text evidence="3">The sequence shown here is derived from an EMBL/GenBank/DDBJ whole genome shotgun (WGS) entry which is preliminary data.</text>
</comment>
<dbReference type="Proteomes" id="UP000811255">
    <property type="component" value="Unassembled WGS sequence"/>
</dbReference>
<gene>
    <name evidence="3" type="ORF">KK137_05655</name>
</gene>
<evidence type="ECO:0000313" key="4">
    <source>
        <dbReference type="Proteomes" id="UP000811255"/>
    </source>
</evidence>
<name>A0ABS5W297_9SPHN</name>
<keyword evidence="4" id="KW-1185">Reference proteome</keyword>
<keyword evidence="2" id="KW-0732">Signal</keyword>
<organism evidence="3 4">
    <name type="scientific">Croceibacterium selenioxidans</name>
    <dbReference type="NCBI Taxonomy" id="2838833"/>
    <lineage>
        <taxon>Bacteria</taxon>
        <taxon>Pseudomonadati</taxon>
        <taxon>Pseudomonadota</taxon>
        <taxon>Alphaproteobacteria</taxon>
        <taxon>Sphingomonadales</taxon>
        <taxon>Erythrobacteraceae</taxon>
        <taxon>Croceibacterium</taxon>
    </lineage>
</organism>
<proteinExistence type="predicted"/>
<dbReference type="EMBL" id="JAHFVK010000001">
    <property type="protein sequence ID" value="MBT2133814.1"/>
    <property type="molecule type" value="Genomic_DNA"/>
</dbReference>
<reference evidence="3 4" key="1">
    <citation type="submission" date="2021-05" db="EMBL/GenBank/DDBJ databases">
        <title>Croceibacterium sp. LX-88 genome sequence.</title>
        <authorList>
            <person name="Luo X."/>
        </authorList>
    </citation>
    <scope>NUCLEOTIDE SEQUENCE [LARGE SCALE GENOMIC DNA]</scope>
    <source>
        <strain evidence="3 4">LX-88</strain>
    </source>
</reference>
<sequence length="88" mass="9593">MKGFWISAAALAALTTVSVSAQEQQAEQAKEEKKICRSEKMTGSLTRTTRICLTAAQWRELTNRTKKGLDEMQGSASGGQRIYDNPGA</sequence>